<dbReference type="GO" id="GO:1990002">
    <property type="term" value="F:methylglyoxal reductase (NADPH) (acetol producing) activity"/>
    <property type="evidence" value="ECO:0007669"/>
    <property type="project" value="TreeGrafter"/>
</dbReference>
<dbReference type="EMBL" id="WISR01000232">
    <property type="protein sequence ID" value="MQW36670.1"/>
    <property type="molecule type" value="Genomic_DNA"/>
</dbReference>
<dbReference type="SUPFAM" id="SSF51430">
    <property type="entry name" value="NAD(P)-linked oxidoreductase"/>
    <property type="match status" value="1"/>
</dbReference>
<gene>
    <name evidence="8" type="ORF">GHK53_28820</name>
</gene>
<dbReference type="PRINTS" id="PR00069">
    <property type="entry name" value="ALDKETRDTASE"/>
</dbReference>
<evidence type="ECO:0000256" key="1">
    <source>
        <dbReference type="ARBA" id="ARBA00007905"/>
    </source>
</evidence>
<proteinExistence type="inferred from homology"/>
<dbReference type="PANTHER" id="PTHR43827:SF3">
    <property type="entry name" value="NADP-DEPENDENT OXIDOREDUCTASE DOMAIN-CONTAINING PROTEIN"/>
    <property type="match status" value="1"/>
</dbReference>
<dbReference type="Pfam" id="PF00248">
    <property type="entry name" value="Aldo_ket_red"/>
    <property type="match status" value="1"/>
</dbReference>
<evidence type="ECO:0000256" key="4">
    <source>
        <dbReference type="PIRSR" id="PIRSR000097-1"/>
    </source>
</evidence>
<evidence type="ECO:0000256" key="6">
    <source>
        <dbReference type="PIRSR" id="PIRSR000097-3"/>
    </source>
</evidence>
<dbReference type="PIRSF" id="PIRSF000097">
    <property type="entry name" value="AKR"/>
    <property type="match status" value="1"/>
</dbReference>
<dbReference type="Gene3D" id="3.20.20.100">
    <property type="entry name" value="NADP-dependent oxidoreductase domain"/>
    <property type="match status" value="1"/>
</dbReference>
<dbReference type="InterPro" id="IPR023210">
    <property type="entry name" value="NADP_OxRdtase_dom"/>
</dbReference>
<dbReference type="PROSITE" id="PS00062">
    <property type="entry name" value="ALDOKETO_REDUCTASE_2"/>
    <property type="match status" value="1"/>
</dbReference>
<dbReference type="PANTHER" id="PTHR43827">
    <property type="entry name" value="2,5-DIKETO-D-GLUCONIC ACID REDUCTASE"/>
    <property type="match status" value="1"/>
</dbReference>
<name>A0AAW9TWW5_RHIML</name>
<evidence type="ECO:0000313" key="9">
    <source>
        <dbReference type="Proteomes" id="UP000429484"/>
    </source>
</evidence>
<feature type="domain" description="NADP-dependent oxidoreductase" evidence="7">
    <location>
        <begin position="25"/>
        <end position="257"/>
    </location>
</feature>
<evidence type="ECO:0000256" key="5">
    <source>
        <dbReference type="PIRSR" id="PIRSR000097-2"/>
    </source>
</evidence>
<dbReference type="AlphaFoldDB" id="A0AAW9TWW5"/>
<protein>
    <submittedName>
        <fullName evidence="8">Aldo/keto reductase</fullName>
    </submittedName>
</protein>
<feature type="active site" description="Proton donor" evidence="4">
    <location>
        <position position="48"/>
    </location>
</feature>
<feature type="binding site" evidence="5">
    <location>
        <position position="106"/>
    </location>
    <ligand>
        <name>substrate</name>
    </ligand>
</feature>
<dbReference type="GO" id="GO:0051596">
    <property type="term" value="P:methylglyoxal catabolic process"/>
    <property type="evidence" value="ECO:0007669"/>
    <property type="project" value="TreeGrafter"/>
</dbReference>
<dbReference type="CDD" id="cd19140">
    <property type="entry name" value="AKR_AKR3F3"/>
    <property type="match status" value="1"/>
</dbReference>
<accession>A0AAW9TWW5</accession>
<organism evidence="8 9">
    <name type="scientific">Rhizobium meliloti</name>
    <name type="common">Ensifer meliloti</name>
    <name type="synonym">Sinorhizobium meliloti</name>
    <dbReference type="NCBI Taxonomy" id="382"/>
    <lineage>
        <taxon>Bacteria</taxon>
        <taxon>Pseudomonadati</taxon>
        <taxon>Pseudomonadota</taxon>
        <taxon>Alphaproteobacteria</taxon>
        <taxon>Hyphomicrobiales</taxon>
        <taxon>Rhizobiaceae</taxon>
        <taxon>Sinorhizobium/Ensifer group</taxon>
        <taxon>Sinorhizobium</taxon>
    </lineage>
</organism>
<dbReference type="InterPro" id="IPR020471">
    <property type="entry name" value="AKR"/>
</dbReference>
<evidence type="ECO:0000256" key="3">
    <source>
        <dbReference type="ARBA" id="ARBA00023002"/>
    </source>
</evidence>
<keyword evidence="2" id="KW-0521">NADP</keyword>
<keyword evidence="3" id="KW-0560">Oxidoreductase</keyword>
<feature type="site" description="Lowers pKa of active site Tyr" evidence="6">
    <location>
        <position position="73"/>
    </location>
</feature>
<dbReference type="Proteomes" id="UP000429484">
    <property type="component" value="Unassembled WGS sequence"/>
</dbReference>
<comment type="similarity">
    <text evidence="1">Belongs to the aldo/keto reductase family.</text>
</comment>
<evidence type="ECO:0000259" key="7">
    <source>
        <dbReference type="Pfam" id="PF00248"/>
    </source>
</evidence>
<evidence type="ECO:0000313" key="8">
    <source>
        <dbReference type="EMBL" id="MQW36670.1"/>
    </source>
</evidence>
<dbReference type="InterPro" id="IPR036812">
    <property type="entry name" value="NAD(P)_OxRdtase_dom_sf"/>
</dbReference>
<dbReference type="InterPro" id="IPR018170">
    <property type="entry name" value="Aldo/ket_reductase_CS"/>
</dbReference>
<comment type="caution">
    <text evidence="8">The sequence shown here is derived from an EMBL/GenBank/DDBJ whole genome shotgun (WGS) entry which is preliminary data.</text>
</comment>
<sequence length="277" mass="30863">MGGPMSVYFEKSYQRGFGTYPLKGEPLKAAVREAITVGYRAFDTAQMYGNEAETGEALAESGLARDELCITTKVHPDNYSEEAFLPSVEASLKALRVDQADVLMLHWPEINGENARSLRLLQKAFDIGLARNIGVSNYTAPMMREAQSIVEAPLVTNQVEFHPLIDQSRLLDAAEETKIALSSYCSVARGEVFKHPVFAEIGARYGKTAAQAVLRWILQKGVSMNTMSTKPENIRANFEILDFALSPHDMKRIDAMNATNYRILKAGMLPWVPDWDR</sequence>
<evidence type="ECO:0000256" key="2">
    <source>
        <dbReference type="ARBA" id="ARBA00022857"/>
    </source>
</evidence>
<reference evidence="8 9" key="1">
    <citation type="journal article" date="2013" name="Genome Biol.">
        <title>Comparative genomics of the core and accessory genomes of 48 Sinorhizobium strains comprising five genospecies.</title>
        <authorList>
            <person name="Sugawara M."/>
            <person name="Epstein B."/>
            <person name="Badgley B.D."/>
            <person name="Unno T."/>
            <person name="Xu L."/>
            <person name="Reese J."/>
            <person name="Gyaneshwar P."/>
            <person name="Denny R."/>
            <person name="Mudge J."/>
            <person name="Bharti A.K."/>
            <person name="Farmer A.D."/>
            <person name="May G.D."/>
            <person name="Woodward J.E."/>
            <person name="Medigue C."/>
            <person name="Vallenet D."/>
            <person name="Lajus A."/>
            <person name="Rouy Z."/>
            <person name="Martinez-Vaz B."/>
            <person name="Tiffin P."/>
            <person name="Young N.D."/>
            <person name="Sadowsky M.J."/>
        </authorList>
    </citation>
    <scope>NUCLEOTIDE SEQUENCE [LARGE SCALE GENOMIC DNA]</scope>
    <source>
        <strain evidence="8 9">N6B1</strain>
    </source>
</reference>